<dbReference type="InterPro" id="IPR054695">
    <property type="entry name" value="Pierisin-like_dom"/>
</dbReference>
<evidence type="ECO:0000313" key="3">
    <source>
        <dbReference type="Proteomes" id="UP000823749"/>
    </source>
</evidence>
<sequence>MIFRNGFRARPRKDNSYQSYYLLEEYVEYGGRPLVSMQRTPHVFISTIISKNWKLEPSPDNTMKSVYQYEVYATSDINVSMTIGRDHTVSAEQEDVAFGNGIATRYIQSAQEFRPSTIDERLGT</sequence>
<comment type="caution">
    <text evidence="2">The sequence shown here is derived from an EMBL/GenBank/DDBJ whole genome shotgun (WGS) entry which is preliminary data.</text>
</comment>
<dbReference type="AlphaFoldDB" id="A0AAV6HZ86"/>
<dbReference type="Proteomes" id="UP000823749">
    <property type="component" value="Chromosome 12"/>
</dbReference>
<reference evidence="2" key="1">
    <citation type="submission" date="2020-08" db="EMBL/GenBank/DDBJ databases">
        <title>Plant Genome Project.</title>
        <authorList>
            <person name="Zhang R.-G."/>
        </authorList>
    </citation>
    <scope>NUCLEOTIDE SEQUENCE</scope>
    <source>
        <strain evidence="2">WSP0</strain>
        <tissue evidence="2">Leaf</tissue>
    </source>
</reference>
<accession>A0AAV6HZ86</accession>
<keyword evidence="3" id="KW-1185">Reference proteome</keyword>
<dbReference type="SUPFAM" id="SSF56399">
    <property type="entry name" value="ADP-ribosylation"/>
    <property type="match status" value="1"/>
</dbReference>
<evidence type="ECO:0000259" key="1">
    <source>
        <dbReference type="Pfam" id="PF22596"/>
    </source>
</evidence>
<gene>
    <name evidence="2" type="ORF">RHGRI_033869</name>
</gene>
<evidence type="ECO:0000313" key="2">
    <source>
        <dbReference type="EMBL" id="KAG5521451.1"/>
    </source>
</evidence>
<proteinExistence type="predicted"/>
<dbReference type="Pfam" id="PF22596">
    <property type="entry name" value="Scabin-like"/>
    <property type="match status" value="1"/>
</dbReference>
<protein>
    <recommendedName>
        <fullName evidence="1">Pierisin-like domain-containing protein</fullName>
    </recommendedName>
</protein>
<feature type="domain" description="Pierisin-like" evidence="1">
    <location>
        <begin position="2"/>
        <end position="115"/>
    </location>
</feature>
<dbReference type="EMBL" id="JACTNZ010000012">
    <property type="protein sequence ID" value="KAG5521451.1"/>
    <property type="molecule type" value="Genomic_DNA"/>
</dbReference>
<dbReference type="Gene3D" id="3.90.210.10">
    <property type="entry name" value="Heat-Labile Enterotoxin, subunit A"/>
    <property type="match status" value="1"/>
</dbReference>
<name>A0AAV6HZ86_9ERIC</name>
<organism evidence="2 3">
    <name type="scientific">Rhododendron griersonianum</name>
    <dbReference type="NCBI Taxonomy" id="479676"/>
    <lineage>
        <taxon>Eukaryota</taxon>
        <taxon>Viridiplantae</taxon>
        <taxon>Streptophyta</taxon>
        <taxon>Embryophyta</taxon>
        <taxon>Tracheophyta</taxon>
        <taxon>Spermatophyta</taxon>
        <taxon>Magnoliopsida</taxon>
        <taxon>eudicotyledons</taxon>
        <taxon>Gunneridae</taxon>
        <taxon>Pentapetalae</taxon>
        <taxon>asterids</taxon>
        <taxon>Ericales</taxon>
        <taxon>Ericaceae</taxon>
        <taxon>Ericoideae</taxon>
        <taxon>Rhodoreae</taxon>
        <taxon>Rhododendron</taxon>
    </lineage>
</organism>